<evidence type="ECO:0000313" key="2">
    <source>
        <dbReference type="Proteomes" id="UP000620104"/>
    </source>
</evidence>
<name>A0A8H3YGQ1_9TREE</name>
<reference evidence="1" key="1">
    <citation type="submission" date="2020-07" db="EMBL/GenBank/DDBJ databases">
        <title>Draft Genome Sequence of a Deep-Sea Yeast, Naganishia (Cryptococcus) liquefaciens strain N6.</title>
        <authorList>
            <person name="Han Y.W."/>
            <person name="Kajitani R."/>
            <person name="Morimoto H."/>
            <person name="Parhat M."/>
            <person name="Tsubouchi H."/>
            <person name="Bakenova O."/>
            <person name="Ogata M."/>
            <person name="Argunhan B."/>
            <person name="Aoki R."/>
            <person name="Kajiwara S."/>
            <person name="Itoh T."/>
            <person name="Iwasaki H."/>
        </authorList>
    </citation>
    <scope>NUCLEOTIDE SEQUENCE</scope>
    <source>
        <strain evidence="1">N6</strain>
    </source>
</reference>
<dbReference type="Proteomes" id="UP000620104">
    <property type="component" value="Unassembled WGS sequence"/>
</dbReference>
<keyword evidence="2" id="KW-1185">Reference proteome</keyword>
<sequence length="170" mass="19270">MSELSQFTEYKQQLEEALTAYEGVADALVQTIGELQSFATEVENGQTTFNEQESCRAQKLIEQCSTAMSEFKKPFIDVLQFLEDNSDVAESYISMRTNESKAPNKKDGLSFRARHDKVKAGGLKDRADFARETRLLIQKINMEWNLKGKTALKVPEILENEAGMERESMS</sequence>
<evidence type="ECO:0000313" key="1">
    <source>
        <dbReference type="EMBL" id="GHJ89004.1"/>
    </source>
</evidence>
<accession>A0A8H3YGQ1</accession>
<gene>
    <name evidence="1" type="ORF">NliqN6_5406</name>
</gene>
<dbReference type="EMBL" id="BLZA01000032">
    <property type="protein sequence ID" value="GHJ89004.1"/>
    <property type="molecule type" value="Genomic_DNA"/>
</dbReference>
<comment type="caution">
    <text evidence="1">The sequence shown here is derived from an EMBL/GenBank/DDBJ whole genome shotgun (WGS) entry which is preliminary data.</text>
</comment>
<protein>
    <submittedName>
        <fullName evidence="1">Uncharacterized protein</fullName>
    </submittedName>
</protein>
<dbReference type="AlphaFoldDB" id="A0A8H3YGQ1"/>
<proteinExistence type="predicted"/>
<organism evidence="1 2">
    <name type="scientific">Naganishia liquefaciens</name>
    <dbReference type="NCBI Taxonomy" id="104408"/>
    <lineage>
        <taxon>Eukaryota</taxon>
        <taxon>Fungi</taxon>
        <taxon>Dikarya</taxon>
        <taxon>Basidiomycota</taxon>
        <taxon>Agaricomycotina</taxon>
        <taxon>Tremellomycetes</taxon>
        <taxon>Filobasidiales</taxon>
        <taxon>Filobasidiaceae</taxon>
        <taxon>Naganishia</taxon>
    </lineage>
</organism>